<evidence type="ECO:0000313" key="1">
    <source>
        <dbReference type="EnsemblPlants" id="AET2Gv20723600.1"/>
    </source>
</evidence>
<dbReference type="AlphaFoldDB" id="A0A453C3N9"/>
<name>A0A453C3N9_AEGTS</name>
<dbReference type="Gramene" id="AET2Gv20723600.1">
    <property type="protein sequence ID" value="AET2Gv20723600.1"/>
    <property type="gene ID" value="AET2Gv20723600"/>
</dbReference>
<reference evidence="2" key="2">
    <citation type="journal article" date="2017" name="Nat. Plants">
        <title>The Aegilops tauschii genome reveals multiple impacts of transposons.</title>
        <authorList>
            <person name="Zhao G."/>
            <person name="Zou C."/>
            <person name="Li K."/>
            <person name="Wang K."/>
            <person name="Li T."/>
            <person name="Gao L."/>
            <person name="Zhang X."/>
            <person name="Wang H."/>
            <person name="Yang Z."/>
            <person name="Liu X."/>
            <person name="Jiang W."/>
            <person name="Mao L."/>
            <person name="Kong X."/>
            <person name="Jiao Y."/>
            <person name="Jia J."/>
        </authorList>
    </citation>
    <scope>NUCLEOTIDE SEQUENCE [LARGE SCALE GENOMIC DNA]</scope>
    <source>
        <strain evidence="2">cv. AL8/78</strain>
    </source>
</reference>
<accession>A0A453C3N9</accession>
<dbReference type="PANTHER" id="PTHR33116">
    <property type="entry name" value="REVERSE TRANSCRIPTASE ZINC-BINDING DOMAIN-CONTAINING PROTEIN-RELATED-RELATED"/>
    <property type="match status" value="1"/>
</dbReference>
<reference evidence="1" key="3">
    <citation type="journal article" date="2017" name="Nature">
        <title>Genome sequence of the progenitor of the wheat D genome Aegilops tauschii.</title>
        <authorList>
            <person name="Luo M.C."/>
            <person name="Gu Y.Q."/>
            <person name="Puiu D."/>
            <person name="Wang H."/>
            <person name="Twardziok S.O."/>
            <person name="Deal K.R."/>
            <person name="Huo N."/>
            <person name="Zhu T."/>
            <person name="Wang L."/>
            <person name="Wang Y."/>
            <person name="McGuire P.E."/>
            <person name="Liu S."/>
            <person name="Long H."/>
            <person name="Ramasamy R.K."/>
            <person name="Rodriguez J.C."/>
            <person name="Van S.L."/>
            <person name="Yuan L."/>
            <person name="Wang Z."/>
            <person name="Xia Z."/>
            <person name="Xiao L."/>
            <person name="Anderson O.D."/>
            <person name="Ouyang S."/>
            <person name="Liang Y."/>
            <person name="Zimin A.V."/>
            <person name="Pertea G."/>
            <person name="Qi P."/>
            <person name="Bennetzen J.L."/>
            <person name="Dai X."/>
            <person name="Dawson M.W."/>
            <person name="Muller H.G."/>
            <person name="Kugler K."/>
            <person name="Rivarola-Duarte L."/>
            <person name="Spannagl M."/>
            <person name="Mayer K.F.X."/>
            <person name="Lu F.H."/>
            <person name="Bevan M.W."/>
            <person name="Leroy P."/>
            <person name="Li P."/>
            <person name="You F.M."/>
            <person name="Sun Q."/>
            <person name="Liu Z."/>
            <person name="Lyons E."/>
            <person name="Wicker T."/>
            <person name="Salzberg S.L."/>
            <person name="Devos K.M."/>
            <person name="Dvorak J."/>
        </authorList>
    </citation>
    <scope>NUCLEOTIDE SEQUENCE [LARGE SCALE GENOMIC DNA]</scope>
    <source>
        <strain evidence="1">cv. AL8/78</strain>
    </source>
</reference>
<keyword evidence="2" id="KW-1185">Reference proteome</keyword>
<evidence type="ECO:0008006" key="3">
    <source>
        <dbReference type="Google" id="ProtNLM"/>
    </source>
</evidence>
<protein>
    <recommendedName>
        <fullName evidence="3">Reverse transcriptase domain-containing protein</fullName>
    </recommendedName>
</protein>
<dbReference type="EnsemblPlants" id="AET2Gv20723600.1">
    <property type="protein sequence ID" value="AET2Gv20723600.1"/>
    <property type="gene ID" value="AET2Gv20723600"/>
</dbReference>
<proteinExistence type="predicted"/>
<reference evidence="1" key="5">
    <citation type="journal article" date="2021" name="G3 (Bethesda)">
        <title>Aegilops tauschii genome assembly Aet v5.0 features greater sequence contiguity and improved annotation.</title>
        <authorList>
            <person name="Wang L."/>
            <person name="Zhu T."/>
            <person name="Rodriguez J.C."/>
            <person name="Deal K.R."/>
            <person name="Dubcovsky J."/>
            <person name="McGuire P.E."/>
            <person name="Lux T."/>
            <person name="Spannagl M."/>
            <person name="Mayer K.F.X."/>
            <person name="Baldrich P."/>
            <person name="Meyers B.C."/>
            <person name="Huo N."/>
            <person name="Gu Y.Q."/>
            <person name="Zhou H."/>
            <person name="Devos K.M."/>
            <person name="Bennetzen J.L."/>
            <person name="Unver T."/>
            <person name="Budak H."/>
            <person name="Gulick P.J."/>
            <person name="Galiba G."/>
            <person name="Kalapos B."/>
            <person name="Nelson D.R."/>
            <person name="Li P."/>
            <person name="You F.M."/>
            <person name="Luo M.C."/>
            <person name="Dvorak J."/>
        </authorList>
    </citation>
    <scope>NUCLEOTIDE SEQUENCE [LARGE SCALE GENOMIC DNA]</scope>
    <source>
        <strain evidence="1">cv. AL8/78</strain>
    </source>
</reference>
<dbReference type="Proteomes" id="UP000015105">
    <property type="component" value="Chromosome 2D"/>
</dbReference>
<reference evidence="1" key="4">
    <citation type="submission" date="2019-03" db="UniProtKB">
        <authorList>
            <consortium name="EnsemblPlants"/>
        </authorList>
    </citation>
    <scope>IDENTIFICATION</scope>
</reference>
<reference evidence="2" key="1">
    <citation type="journal article" date="2014" name="Science">
        <title>Ancient hybridizations among the ancestral genomes of bread wheat.</title>
        <authorList>
            <consortium name="International Wheat Genome Sequencing Consortium,"/>
            <person name="Marcussen T."/>
            <person name="Sandve S.R."/>
            <person name="Heier L."/>
            <person name="Spannagl M."/>
            <person name="Pfeifer M."/>
            <person name="Jakobsen K.S."/>
            <person name="Wulff B.B."/>
            <person name="Steuernagel B."/>
            <person name="Mayer K.F."/>
            <person name="Olsen O.A."/>
        </authorList>
    </citation>
    <scope>NUCLEOTIDE SEQUENCE [LARGE SCALE GENOMIC DNA]</scope>
    <source>
        <strain evidence="2">cv. AL8/78</strain>
    </source>
</reference>
<organism evidence="1 2">
    <name type="scientific">Aegilops tauschii subsp. strangulata</name>
    <name type="common">Goatgrass</name>
    <dbReference type="NCBI Taxonomy" id="200361"/>
    <lineage>
        <taxon>Eukaryota</taxon>
        <taxon>Viridiplantae</taxon>
        <taxon>Streptophyta</taxon>
        <taxon>Embryophyta</taxon>
        <taxon>Tracheophyta</taxon>
        <taxon>Spermatophyta</taxon>
        <taxon>Magnoliopsida</taxon>
        <taxon>Liliopsida</taxon>
        <taxon>Poales</taxon>
        <taxon>Poaceae</taxon>
        <taxon>BOP clade</taxon>
        <taxon>Pooideae</taxon>
        <taxon>Triticodae</taxon>
        <taxon>Triticeae</taxon>
        <taxon>Triticinae</taxon>
        <taxon>Aegilops</taxon>
    </lineage>
</organism>
<sequence length="76" mass="8801">MLDIYCNASGQRVNHNKSSIFFSKGTQQLVRDNIKNTLNAQNESLSDRYLGMPTDVGQSKMGTFRYLRDRVWEKVK</sequence>
<dbReference type="PANTHER" id="PTHR33116:SF86">
    <property type="entry name" value="REVERSE TRANSCRIPTASE DOMAIN-CONTAINING PROTEIN"/>
    <property type="match status" value="1"/>
</dbReference>
<evidence type="ECO:0000313" key="2">
    <source>
        <dbReference type="Proteomes" id="UP000015105"/>
    </source>
</evidence>